<evidence type="ECO:0000313" key="11">
    <source>
        <dbReference type="EMBL" id="EJB01863.1"/>
    </source>
</evidence>
<dbReference type="InterPro" id="IPR001789">
    <property type="entry name" value="Sig_transdc_resp-reg_receiver"/>
</dbReference>
<feature type="domain" description="Histidine kinase" evidence="8">
    <location>
        <begin position="380"/>
        <end position="604"/>
    </location>
</feature>
<dbReference type="InterPro" id="IPR011006">
    <property type="entry name" value="CheY-like_superfamily"/>
</dbReference>
<dbReference type="GO" id="GO:0000155">
    <property type="term" value="F:phosphorelay sensor kinase activity"/>
    <property type="evidence" value="ECO:0007669"/>
    <property type="project" value="InterPro"/>
</dbReference>
<keyword evidence="7" id="KW-0175">Coiled coil</keyword>
<dbReference type="PRINTS" id="PR00344">
    <property type="entry name" value="BCTRLSENSOR"/>
</dbReference>
<dbReference type="SMART" id="SM00388">
    <property type="entry name" value="HisKA"/>
    <property type="match status" value="1"/>
</dbReference>
<evidence type="ECO:0000256" key="3">
    <source>
        <dbReference type="ARBA" id="ARBA00022553"/>
    </source>
</evidence>
<sequence length="749" mass="81470">MNNELILGIDGDGSKVLVALADRSGRILRSSRGRGVRNEMLLQLFQPVRIVGWSKGASNLLLWAEEEMLGKTLDEIFPAQQGAANLLANELADARRMGKGGGEGWRFRKDGSKIWAVGETTPLFADGQGLVGFVKILRDRTTQRRTETALRERTRALEVLNRAGAVLSRENDLEKVVQVVTGAGVELIGAQFGAFFYNVVNSTGESYMLYSLAGVPPEAFSKFPMPRNTAVFAATFSGQGIVRSADITLDPRYGKNAPYAGMPEGHLPVRSYLAVPVVSRTGEVIGGLFFGHSDPDVFSEESEQGLTGLAGEAAVAIDNVRLFEAAQRELQERRRAEEALKELNAHLEDLVKQKTDELLRNADALRQAQKMEAVGQLTGGVAHDFNNLLQIIVGNLETLLRNLPSDAGRLRRAASQAMKGADRAAALTQRLLAFARRQPLNPIPLDANSLIRGMSELLYRTLGEIYQIEIVLAGGLWKTEADPNELESALLNLAINARDAMAEGGKLTIETFNAHLDEAYSANHAEVIPGQYVAISVSDTGSGMDAETISRAFEPFFTTKEQGKGTGLGLSQVCGFVKQSKGHVNIYSELVEGTTVKIYLPRLLSEVIDEENPEDLPLPEAAVGEIILVVEDDPDVLLYSAESLKELGYRVLEAKDGPSALHLLKDNLPVDLVFTDVVLPGGMSGADVVAKAREVQPFVKALFTTGYSRNAIVHHGRLDKGVDLLQKPFSLGDLAIRVRDVLDRKNQKK</sequence>
<feature type="domain" description="PAC" evidence="10">
    <location>
        <begin position="100"/>
        <end position="152"/>
    </location>
</feature>
<dbReference type="Pfam" id="PF00512">
    <property type="entry name" value="HisKA"/>
    <property type="match status" value="1"/>
</dbReference>
<dbReference type="Pfam" id="PF13185">
    <property type="entry name" value="GAF_2"/>
    <property type="match status" value="1"/>
</dbReference>
<accession>J0GWH3</accession>
<evidence type="ECO:0000256" key="5">
    <source>
        <dbReference type="ARBA" id="ARBA00022777"/>
    </source>
</evidence>
<feature type="domain" description="Response regulatory" evidence="9">
    <location>
        <begin position="626"/>
        <end position="742"/>
    </location>
</feature>
<evidence type="ECO:0000256" key="1">
    <source>
        <dbReference type="ARBA" id="ARBA00000085"/>
    </source>
</evidence>
<evidence type="ECO:0000256" key="7">
    <source>
        <dbReference type="SAM" id="Coils"/>
    </source>
</evidence>
<evidence type="ECO:0000256" key="4">
    <source>
        <dbReference type="ARBA" id="ARBA00022679"/>
    </source>
</evidence>
<dbReference type="SMART" id="SM00448">
    <property type="entry name" value="REC"/>
    <property type="match status" value="1"/>
</dbReference>
<dbReference type="PROSITE" id="PS50110">
    <property type="entry name" value="RESPONSE_REGULATORY"/>
    <property type="match status" value="1"/>
</dbReference>
<dbReference type="Proteomes" id="UP000005092">
    <property type="component" value="Unassembled WGS sequence"/>
</dbReference>
<dbReference type="Gene3D" id="3.40.50.2300">
    <property type="match status" value="1"/>
</dbReference>
<evidence type="ECO:0000256" key="6">
    <source>
        <dbReference type="PROSITE-ProRule" id="PRU00169"/>
    </source>
</evidence>
<protein>
    <recommendedName>
        <fullName evidence="2">histidine kinase</fullName>
        <ecNumber evidence="2">2.7.13.3</ecNumber>
    </recommendedName>
</protein>
<dbReference type="InterPro" id="IPR003594">
    <property type="entry name" value="HATPase_dom"/>
</dbReference>
<evidence type="ECO:0000256" key="2">
    <source>
        <dbReference type="ARBA" id="ARBA00012438"/>
    </source>
</evidence>
<dbReference type="HOGENOM" id="CLU_000445_114_51_5"/>
<dbReference type="SUPFAM" id="SSF55874">
    <property type="entry name" value="ATPase domain of HSP90 chaperone/DNA topoisomerase II/histidine kinase"/>
    <property type="match status" value="1"/>
</dbReference>
<keyword evidence="5" id="KW-0418">Kinase</keyword>
<proteinExistence type="predicted"/>
<dbReference type="AlphaFoldDB" id="J0GWH3"/>
<dbReference type="CDD" id="cd00130">
    <property type="entry name" value="PAS"/>
    <property type="match status" value="1"/>
</dbReference>
<dbReference type="InterPro" id="IPR004358">
    <property type="entry name" value="Sig_transdc_His_kin-like_C"/>
</dbReference>
<dbReference type="InterPro" id="IPR029016">
    <property type="entry name" value="GAF-like_dom_sf"/>
</dbReference>
<keyword evidence="4" id="KW-0808">Transferase</keyword>
<dbReference type="Gene3D" id="1.10.287.130">
    <property type="match status" value="1"/>
</dbReference>
<dbReference type="SUPFAM" id="SSF55781">
    <property type="entry name" value="GAF domain-like"/>
    <property type="match status" value="1"/>
</dbReference>
<dbReference type="InterPro" id="IPR000014">
    <property type="entry name" value="PAS"/>
</dbReference>
<dbReference type="InterPro" id="IPR005467">
    <property type="entry name" value="His_kinase_dom"/>
</dbReference>
<dbReference type="PANTHER" id="PTHR43065:SF49">
    <property type="entry name" value="HISTIDINE KINASE"/>
    <property type="match status" value="1"/>
</dbReference>
<dbReference type="InterPro" id="IPR036890">
    <property type="entry name" value="HATPase_C_sf"/>
</dbReference>
<dbReference type="Pfam" id="PF13426">
    <property type="entry name" value="PAS_9"/>
    <property type="match status" value="1"/>
</dbReference>
<dbReference type="InterPro" id="IPR000700">
    <property type="entry name" value="PAS-assoc_C"/>
</dbReference>
<dbReference type="Gene3D" id="3.30.565.10">
    <property type="entry name" value="Histidine kinase-like ATPase, C-terminal domain"/>
    <property type="match status" value="1"/>
</dbReference>
<organism evidence="11 12">
    <name type="scientific">Rhizobium leguminosarum bv. trifolii WSM597</name>
    <dbReference type="NCBI Taxonomy" id="754764"/>
    <lineage>
        <taxon>Bacteria</taxon>
        <taxon>Pseudomonadati</taxon>
        <taxon>Pseudomonadota</taxon>
        <taxon>Alphaproteobacteria</taxon>
        <taxon>Hyphomicrobiales</taxon>
        <taxon>Rhizobiaceae</taxon>
        <taxon>Rhizobium/Agrobacterium group</taxon>
        <taxon>Rhizobium</taxon>
    </lineage>
</organism>
<dbReference type="InterPro" id="IPR003661">
    <property type="entry name" value="HisK_dim/P_dom"/>
</dbReference>
<dbReference type="SUPFAM" id="SSF47384">
    <property type="entry name" value="Homodimeric domain of signal transducing histidine kinase"/>
    <property type="match status" value="1"/>
</dbReference>
<gene>
    <name evidence="11" type="ORF">Rleg9DRAFT_0629</name>
</gene>
<dbReference type="NCBIfam" id="TIGR00229">
    <property type="entry name" value="sensory_box"/>
    <property type="match status" value="1"/>
</dbReference>
<feature type="coiled-coil region" evidence="7">
    <location>
        <begin position="323"/>
        <end position="357"/>
    </location>
</feature>
<dbReference type="SUPFAM" id="SSF55785">
    <property type="entry name" value="PYP-like sensor domain (PAS domain)"/>
    <property type="match status" value="1"/>
</dbReference>
<dbReference type="SMART" id="SM00387">
    <property type="entry name" value="HATPase_c"/>
    <property type="match status" value="1"/>
</dbReference>
<dbReference type="EMBL" id="JH719382">
    <property type="protein sequence ID" value="EJB01863.1"/>
    <property type="molecule type" value="Genomic_DNA"/>
</dbReference>
<dbReference type="InterPro" id="IPR036097">
    <property type="entry name" value="HisK_dim/P_sf"/>
</dbReference>
<dbReference type="CDD" id="cd16919">
    <property type="entry name" value="HATPase_CckA-like"/>
    <property type="match status" value="1"/>
</dbReference>
<reference evidence="11 12" key="1">
    <citation type="submission" date="2012-02" db="EMBL/GenBank/DDBJ databases">
        <title>Improved High-Quality Draft Sequence of Rhizobium leguminosarum bv. trifolii WSM597.</title>
        <authorList>
            <consortium name="US DOE Joint Genome Institute"/>
            <person name="Lucas S."/>
            <person name="Han J."/>
            <person name="Lapidus A."/>
            <person name="Cheng J.-F."/>
            <person name="Goodwin L."/>
            <person name="Pitluck S."/>
            <person name="Peters L."/>
            <person name="Ovchinnikova G."/>
            <person name="Held B."/>
            <person name="Detter J.C."/>
            <person name="Han C."/>
            <person name="Tapia R."/>
            <person name="Land M."/>
            <person name="Hauser L."/>
            <person name="Kyrpides N."/>
            <person name="Ivanova N."/>
            <person name="Pagani I."/>
            <person name="Brau L."/>
            <person name="Yates R."/>
            <person name="O'Hara G."/>
            <person name="Rui T."/>
            <person name="Howieson J."/>
            <person name="Reeve W."/>
            <person name="Woyke T."/>
        </authorList>
    </citation>
    <scope>NUCLEOTIDE SEQUENCE [LARGE SCALE GENOMIC DNA]</scope>
    <source>
        <strain evidence="11 12">WSM597</strain>
    </source>
</reference>
<dbReference type="SUPFAM" id="SSF52172">
    <property type="entry name" value="CheY-like"/>
    <property type="match status" value="1"/>
</dbReference>
<dbReference type="PANTHER" id="PTHR43065">
    <property type="entry name" value="SENSOR HISTIDINE KINASE"/>
    <property type="match status" value="1"/>
</dbReference>
<dbReference type="Gene3D" id="3.30.450.20">
    <property type="entry name" value="PAS domain"/>
    <property type="match status" value="1"/>
</dbReference>
<evidence type="ECO:0000259" key="8">
    <source>
        <dbReference type="PROSITE" id="PS50109"/>
    </source>
</evidence>
<dbReference type="PROSITE" id="PS50109">
    <property type="entry name" value="HIS_KIN"/>
    <property type="match status" value="1"/>
</dbReference>
<dbReference type="InterPro" id="IPR035965">
    <property type="entry name" value="PAS-like_dom_sf"/>
</dbReference>
<evidence type="ECO:0000259" key="9">
    <source>
        <dbReference type="PROSITE" id="PS50110"/>
    </source>
</evidence>
<feature type="modified residue" description="4-aspartylphosphate" evidence="6">
    <location>
        <position position="676"/>
    </location>
</feature>
<dbReference type="Pfam" id="PF02518">
    <property type="entry name" value="HATPase_c"/>
    <property type="match status" value="1"/>
</dbReference>
<name>J0GWH3_RHILT</name>
<dbReference type="PROSITE" id="PS50113">
    <property type="entry name" value="PAC"/>
    <property type="match status" value="1"/>
</dbReference>
<dbReference type="Gene3D" id="3.30.450.40">
    <property type="match status" value="1"/>
</dbReference>
<dbReference type="InterPro" id="IPR003018">
    <property type="entry name" value="GAF"/>
</dbReference>
<evidence type="ECO:0000259" key="10">
    <source>
        <dbReference type="PROSITE" id="PS50113"/>
    </source>
</evidence>
<comment type="catalytic activity">
    <reaction evidence="1">
        <text>ATP + protein L-histidine = ADP + protein N-phospho-L-histidine.</text>
        <dbReference type="EC" id="2.7.13.3"/>
    </reaction>
</comment>
<dbReference type="SMART" id="SM00065">
    <property type="entry name" value="GAF"/>
    <property type="match status" value="1"/>
</dbReference>
<keyword evidence="3 6" id="KW-0597">Phosphoprotein</keyword>
<evidence type="ECO:0000313" key="12">
    <source>
        <dbReference type="Proteomes" id="UP000005092"/>
    </source>
</evidence>
<dbReference type="RefSeq" id="WP_003595431.1">
    <property type="nucleotide sequence ID" value="NZ_JH719382.1"/>
</dbReference>
<dbReference type="CDD" id="cd00082">
    <property type="entry name" value="HisKA"/>
    <property type="match status" value="1"/>
</dbReference>
<dbReference type="EC" id="2.7.13.3" evidence="2"/>
<dbReference type="Pfam" id="PF00072">
    <property type="entry name" value="Response_reg"/>
    <property type="match status" value="1"/>
</dbReference>